<keyword evidence="6" id="KW-1185">Reference proteome</keyword>
<dbReference type="EMBL" id="CP072793">
    <property type="protein sequence ID" value="QTR53815.1"/>
    <property type="molecule type" value="Genomic_DNA"/>
</dbReference>
<gene>
    <name evidence="5" type="ORF">J9260_01615</name>
</gene>
<dbReference type="InterPro" id="IPR000189">
    <property type="entry name" value="Transglyc_AS"/>
</dbReference>
<evidence type="ECO:0000313" key="5">
    <source>
        <dbReference type="EMBL" id="QTR53815.1"/>
    </source>
</evidence>
<protein>
    <submittedName>
        <fullName evidence="5">Lytic transglycosylase domain-containing protein</fullName>
    </submittedName>
</protein>
<evidence type="ECO:0000256" key="1">
    <source>
        <dbReference type="ARBA" id="ARBA00007734"/>
    </source>
</evidence>
<feature type="chain" id="PRO_5037999385" evidence="2">
    <location>
        <begin position="32"/>
        <end position="284"/>
    </location>
</feature>
<dbReference type="GO" id="GO:0016020">
    <property type="term" value="C:membrane"/>
    <property type="evidence" value="ECO:0007669"/>
    <property type="project" value="InterPro"/>
</dbReference>
<dbReference type="KEGG" id="tun:J9260_01615"/>
<dbReference type="AlphaFoldDB" id="A0A975F9B7"/>
<name>A0A975F9B7_9GAMM</name>
<dbReference type="GO" id="GO:0000270">
    <property type="term" value="P:peptidoglycan metabolic process"/>
    <property type="evidence" value="ECO:0007669"/>
    <property type="project" value="InterPro"/>
</dbReference>
<dbReference type="Proteomes" id="UP000672009">
    <property type="component" value="Chromosome"/>
</dbReference>
<organism evidence="5 6">
    <name type="scientific">Thiothrix unzii</name>
    <dbReference type="NCBI Taxonomy" id="111769"/>
    <lineage>
        <taxon>Bacteria</taxon>
        <taxon>Pseudomonadati</taxon>
        <taxon>Pseudomonadota</taxon>
        <taxon>Gammaproteobacteria</taxon>
        <taxon>Thiotrichales</taxon>
        <taxon>Thiotrichaceae</taxon>
        <taxon>Thiothrix</taxon>
    </lineage>
</organism>
<evidence type="ECO:0000259" key="3">
    <source>
        <dbReference type="Pfam" id="PF01464"/>
    </source>
</evidence>
<evidence type="ECO:0000313" key="6">
    <source>
        <dbReference type="Proteomes" id="UP000672009"/>
    </source>
</evidence>
<dbReference type="RefSeq" id="WP_210219323.1">
    <property type="nucleotide sequence ID" value="NZ_CP072793.1"/>
</dbReference>
<sequence>MSHPEKSNSMKHLLALPFLCGAALHCTTAEAAIYTYVDKEGTRWLTNTPKKGKQYKLVAKYGAPQKPRPPVQSAPMPVAARSYAPGNVPVAATIPRHHCGGQSAAQLERKFTPHMGSVQMFARQYGVDEKLVRAVMKQESCFNASARSSAGAMGLMQLMPGTADQLGVANAWDPHQNIQGGVKYLAQMLREFNGDKQLALAAYNAGPGAVRKYNGVPPYRETRNYVAKIMAEYNHTQGAPQQVATVATGYQRSARVASGAGRGYGWARPSQEFSVFRGLDPSKG</sequence>
<dbReference type="PANTHER" id="PTHR37423">
    <property type="entry name" value="SOLUBLE LYTIC MUREIN TRANSGLYCOSYLASE-RELATED"/>
    <property type="match status" value="1"/>
</dbReference>
<proteinExistence type="inferred from homology"/>
<dbReference type="CDD" id="cd00254">
    <property type="entry name" value="LT-like"/>
    <property type="match status" value="1"/>
</dbReference>
<dbReference type="Pfam" id="PF13511">
    <property type="entry name" value="DUF4124"/>
    <property type="match status" value="1"/>
</dbReference>
<feature type="domain" description="Transglycosylase SLT" evidence="3">
    <location>
        <begin position="119"/>
        <end position="223"/>
    </location>
</feature>
<feature type="signal peptide" evidence="2">
    <location>
        <begin position="1"/>
        <end position="31"/>
    </location>
</feature>
<dbReference type="PANTHER" id="PTHR37423:SF2">
    <property type="entry name" value="MEMBRANE-BOUND LYTIC MUREIN TRANSGLYCOSYLASE C"/>
    <property type="match status" value="1"/>
</dbReference>
<dbReference type="InterPro" id="IPR008258">
    <property type="entry name" value="Transglycosylase_SLT_dom_1"/>
</dbReference>
<feature type="domain" description="DUF4124" evidence="4">
    <location>
        <begin position="22"/>
        <end position="73"/>
    </location>
</feature>
<evidence type="ECO:0000256" key="2">
    <source>
        <dbReference type="SAM" id="SignalP"/>
    </source>
</evidence>
<keyword evidence="2" id="KW-0732">Signal</keyword>
<accession>A0A975F9B7</accession>
<reference evidence="5" key="1">
    <citation type="submission" date="2021-04" db="EMBL/GenBank/DDBJ databases">
        <title>Genomics, taxonomy and metabolism of representatives of sulfur bacteria of the genus Thiothrix: Thiothrix fructosivorans QT, Thiothrix unzii A1T and three new species, Thiothrix subterranea sp. nov., Thiothrix litoralis sp. nov. and 'Candidatus Thiothrix anitrata' sp. nov.</title>
        <authorList>
            <person name="Ravin N.V."/>
            <person name="Smolyakov D."/>
            <person name="Rudenko T.S."/>
            <person name="Mardanov A.V."/>
            <person name="Beletsky A.V."/>
            <person name="Markov N.D."/>
            <person name="Fomenkov A.I."/>
            <person name="Roberts R.J."/>
            <person name="Karnachuk O.V."/>
            <person name="Novikov A."/>
            <person name="Grabovich M.Y."/>
        </authorList>
    </citation>
    <scope>NUCLEOTIDE SEQUENCE</scope>
    <source>
        <strain evidence="5">A1</strain>
    </source>
</reference>
<comment type="similarity">
    <text evidence="1">Belongs to the transglycosylase Slt family.</text>
</comment>
<dbReference type="InterPro" id="IPR023346">
    <property type="entry name" value="Lysozyme-like_dom_sf"/>
</dbReference>
<evidence type="ECO:0000259" key="4">
    <source>
        <dbReference type="Pfam" id="PF13511"/>
    </source>
</evidence>
<dbReference type="Pfam" id="PF01464">
    <property type="entry name" value="SLT"/>
    <property type="match status" value="1"/>
</dbReference>
<dbReference type="SUPFAM" id="SSF53955">
    <property type="entry name" value="Lysozyme-like"/>
    <property type="match status" value="1"/>
</dbReference>
<dbReference type="InterPro" id="IPR025392">
    <property type="entry name" value="DUF4124"/>
</dbReference>
<dbReference type="PROSITE" id="PS00922">
    <property type="entry name" value="TRANSGLYCOSYLASE"/>
    <property type="match status" value="1"/>
</dbReference>
<dbReference type="Gene3D" id="1.10.530.10">
    <property type="match status" value="1"/>
</dbReference>
<dbReference type="GO" id="GO:0008933">
    <property type="term" value="F:peptidoglycan lytic transglycosylase activity"/>
    <property type="evidence" value="ECO:0007669"/>
    <property type="project" value="InterPro"/>
</dbReference>